<gene>
    <name evidence="2" type="ORF">ABB29_12375</name>
</gene>
<sequence length="180" mass="19556">MGGMYVSPIFRMKPLWLAAALALALPAIAAARQDGEAGQGGQAEAVAAAPTPAPWPSAGDPWVDVRLADINLYAERYPASFADEVSRYYSVPRAYVVAMLEQPGWSAGNVYMACALARVVGQPCRAVVREWSRDHQQGWLGVARRFGVEPDSAPYRRLRQGIGDSYQRWARPQPADANPG</sequence>
<dbReference type="EMBL" id="LDJL01000012">
    <property type="protein sequence ID" value="KRG68584.1"/>
    <property type="molecule type" value="Genomic_DNA"/>
</dbReference>
<evidence type="ECO:0000256" key="1">
    <source>
        <dbReference type="SAM" id="SignalP"/>
    </source>
</evidence>
<organism evidence="2 3">
    <name type="scientific">Pseudoxanthomonas dokdonensis</name>
    <dbReference type="NCBI Taxonomy" id="344882"/>
    <lineage>
        <taxon>Bacteria</taxon>
        <taxon>Pseudomonadati</taxon>
        <taxon>Pseudomonadota</taxon>
        <taxon>Gammaproteobacteria</taxon>
        <taxon>Lysobacterales</taxon>
        <taxon>Lysobacteraceae</taxon>
        <taxon>Pseudoxanthomonas</taxon>
    </lineage>
</organism>
<comment type="caution">
    <text evidence="2">The sequence shown here is derived from an EMBL/GenBank/DDBJ whole genome shotgun (WGS) entry which is preliminary data.</text>
</comment>
<proteinExistence type="predicted"/>
<evidence type="ECO:0000313" key="3">
    <source>
        <dbReference type="Proteomes" id="UP000052052"/>
    </source>
</evidence>
<name>A0A0R0CUJ5_9GAMM</name>
<feature type="signal peptide" evidence="1">
    <location>
        <begin position="1"/>
        <end position="29"/>
    </location>
</feature>
<reference evidence="2 3" key="1">
    <citation type="submission" date="2015-05" db="EMBL/GenBank/DDBJ databases">
        <title>Genome sequencing and analysis of members of genus Stenotrophomonas.</title>
        <authorList>
            <person name="Patil P.P."/>
            <person name="Midha S."/>
            <person name="Patil P.B."/>
        </authorList>
    </citation>
    <scope>NUCLEOTIDE SEQUENCE [LARGE SCALE GENOMIC DNA]</scope>
    <source>
        <strain evidence="2 3">DSM 21858</strain>
    </source>
</reference>
<feature type="chain" id="PRO_5006394589" description="Lipoprotein" evidence="1">
    <location>
        <begin position="30"/>
        <end position="180"/>
    </location>
</feature>
<evidence type="ECO:0000313" key="2">
    <source>
        <dbReference type="EMBL" id="KRG68584.1"/>
    </source>
</evidence>
<keyword evidence="3" id="KW-1185">Reference proteome</keyword>
<keyword evidence="1" id="KW-0732">Signal</keyword>
<protein>
    <recommendedName>
        <fullName evidence="4">Lipoprotein</fullName>
    </recommendedName>
</protein>
<dbReference type="Proteomes" id="UP000052052">
    <property type="component" value="Unassembled WGS sequence"/>
</dbReference>
<accession>A0A0R0CUJ5</accession>
<dbReference type="PATRIC" id="fig|344882.3.peg.848"/>
<dbReference type="AlphaFoldDB" id="A0A0R0CUJ5"/>
<evidence type="ECO:0008006" key="4">
    <source>
        <dbReference type="Google" id="ProtNLM"/>
    </source>
</evidence>